<evidence type="ECO:0000313" key="3">
    <source>
        <dbReference type="Proteomes" id="UP001432222"/>
    </source>
</evidence>
<accession>A0ABZ1U0S4</accession>
<gene>
    <name evidence="2" type="ORF">OHA16_18540</name>
</gene>
<dbReference type="Proteomes" id="UP001432222">
    <property type="component" value="Chromosome"/>
</dbReference>
<proteinExistence type="predicted"/>
<feature type="compositionally biased region" description="Basic residues" evidence="1">
    <location>
        <begin position="18"/>
        <end position="36"/>
    </location>
</feature>
<dbReference type="NCBIfam" id="NF041390">
    <property type="entry name" value="TadE_Rv3655c"/>
    <property type="match status" value="1"/>
</dbReference>
<feature type="region of interest" description="Disordered" evidence="1">
    <location>
        <begin position="1"/>
        <end position="39"/>
    </location>
</feature>
<name>A0ABZ1U0S4_9ACTN</name>
<evidence type="ECO:0000256" key="1">
    <source>
        <dbReference type="SAM" id="MobiDB-lite"/>
    </source>
</evidence>
<reference evidence="2" key="1">
    <citation type="submission" date="2022-10" db="EMBL/GenBank/DDBJ databases">
        <title>The complete genomes of actinobacterial strains from the NBC collection.</title>
        <authorList>
            <person name="Joergensen T.S."/>
            <person name="Alvarez Arevalo M."/>
            <person name="Sterndorff E.B."/>
            <person name="Faurdal D."/>
            <person name="Vuksanovic O."/>
            <person name="Mourched A.-S."/>
            <person name="Charusanti P."/>
            <person name="Shaw S."/>
            <person name="Blin K."/>
            <person name="Weber T."/>
        </authorList>
    </citation>
    <scope>NUCLEOTIDE SEQUENCE</scope>
    <source>
        <strain evidence="2">NBC_00222</strain>
    </source>
</reference>
<dbReference type="InterPro" id="IPR049790">
    <property type="entry name" value="Rv3655c/TadE"/>
</dbReference>
<keyword evidence="3" id="KW-1185">Reference proteome</keyword>
<sequence length="160" mass="16484">MRPDPSSGPSLRPQRPQRPQRLRRPRRPGQPRRRRRGDAGFVTAETAVALPALVLLAVLLVWAVLAAAAQLRCVDAARVGARAAARGEADAAGVARAAAPPGAAVLVDLAPDTVRVTVDAPYGAPGRFAEVLAVRVSATAVAAREDTLRGAEGGGGPWPG</sequence>
<organism evidence="2 3">
    <name type="scientific">Kitasatospora purpeofusca</name>
    <dbReference type="NCBI Taxonomy" id="67352"/>
    <lineage>
        <taxon>Bacteria</taxon>
        <taxon>Bacillati</taxon>
        <taxon>Actinomycetota</taxon>
        <taxon>Actinomycetes</taxon>
        <taxon>Kitasatosporales</taxon>
        <taxon>Streptomycetaceae</taxon>
        <taxon>Kitasatospora</taxon>
    </lineage>
</organism>
<protein>
    <submittedName>
        <fullName evidence="2">Pilus assembly protein TadE</fullName>
    </submittedName>
</protein>
<evidence type="ECO:0000313" key="2">
    <source>
        <dbReference type="EMBL" id="WUQ84790.1"/>
    </source>
</evidence>
<dbReference type="RefSeq" id="WP_328955618.1">
    <property type="nucleotide sequence ID" value="NZ_CP108110.1"/>
</dbReference>
<dbReference type="EMBL" id="CP108110">
    <property type="protein sequence ID" value="WUQ84790.1"/>
    <property type="molecule type" value="Genomic_DNA"/>
</dbReference>
<feature type="compositionally biased region" description="Low complexity" evidence="1">
    <location>
        <begin position="1"/>
        <end position="17"/>
    </location>
</feature>